<dbReference type="PANTHER" id="PTHR30269:SF0">
    <property type="entry name" value="MEMBRANE TRANSPORTER PROTEIN YFCA-RELATED"/>
    <property type="match status" value="1"/>
</dbReference>
<feature type="transmembrane region" description="Helical" evidence="8">
    <location>
        <begin position="78"/>
        <end position="98"/>
    </location>
</feature>
<keyword evidence="6 8" id="KW-1133">Transmembrane helix</keyword>
<dbReference type="AlphaFoldDB" id="A0A848BUV8"/>
<dbReference type="Proteomes" id="UP000591071">
    <property type="component" value="Unassembled WGS sequence"/>
</dbReference>
<feature type="transmembrane region" description="Helical" evidence="8">
    <location>
        <begin position="234"/>
        <end position="255"/>
    </location>
</feature>
<dbReference type="Pfam" id="PF01925">
    <property type="entry name" value="TauE"/>
    <property type="match status" value="1"/>
</dbReference>
<comment type="caution">
    <text evidence="9">The sequence shown here is derived from an EMBL/GenBank/DDBJ whole genome shotgun (WGS) entry which is preliminary data.</text>
</comment>
<evidence type="ECO:0000256" key="5">
    <source>
        <dbReference type="ARBA" id="ARBA00022692"/>
    </source>
</evidence>
<reference evidence="9 10" key="1">
    <citation type="submission" date="2020-04" db="EMBL/GenBank/DDBJ databases">
        <authorList>
            <person name="Hitch T.C.A."/>
            <person name="Wylensek D."/>
            <person name="Clavel T."/>
        </authorList>
    </citation>
    <scope>NUCLEOTIDE SEQUENCE [LARGE SCALE GENOMIC DNA]</scope>
    <source>
        <strain evidence="9 10">Oil-RF-744-FAT-WT-6-1</strain>
    </source>
</reference>
<dbReference type="InterPro" id="IPR052017">
    <property type="entry name" value="TSUP"/>
</dbReference>
<keyword evidence="4 8" id="KW-1003">Cell membrane</keyword>
<sequence>MDFLSLSWEYLLITLCGGFLSGFIDSIAGGGGLISLPVFLAMGMPPHYAIGTNKFAATFGSGISTVQFMRAGKVDTGLMKKLVPFTFIGAALGCLLMLHMSAAVLQPLVIAALVAVAIFVFSRRDLGAASTYTGETKKKLIQAVAFAFAIGIYDGFIGPGTGTFLIIAFAMIGFDFVVAAGNAKVLNFVSNVTAFCLFIYSGKVLYAYGMTMALGIFIGAFFGSRMAIRRGSGFVRVVMMTVTTLLIGKLILQYLGLF</sequence>
<dbReference type="EMBL" id="JABAFG010000006">
    <property type="protein sequence ID" value="NME28014.1"/>
    <property type="molecule type" value="Genomic_DNA"/>
</dbReference>
<proteinExistence type="inferred from homology"/>
<evidence type="ECO:0000256" key="8">
    <source>
        <dbReference type="RuleBase" id="RU363041"/>
    </source>
</evidence>
<name>A0A848BUV8_9FIRM</name>
<gene>
    <name evidence="9" type="ORF">HF872_05175</name>
</gene>
<evidence type="ECO:0000256" key="7">
    <source>
        <dbReference type="ARBA" id="ARBA00023136"/>
    </source>
</evidence>
<comment type="similarity">
    <text evidence="2 8">Belongs to the 4-toluene sulfonate uptake permease (TSUP) (TC 2.A.102) family.</text>
</comment>
<dbReference type="GO" id="GO:0005886">
    <property type="term" value="C:plasma membrane"/>
    <property type="evidence" value="ECO:0007669"/>
    <property type="project" value="UniProtKB-SubCell"/>
</dbReference>
<protein>
    <recommendedName>
        <fullName evidence="8">Probable membrane transporter protein</fullName>
    </recommendedName>
</protein>
<evidence type="ECO:0000256" key="2">
    <source>
        <dbReference type="ARBA" id="ARBA00009142"/>
    </source>
</evidence>
<evidence type="ECO:0000313" key="10">
    <source>
        <dbReference type="Proteomes" id="UP000591071"/>
    </source>
</evidence>
<dbReference type="InterPro" id="IPR002781">
    <property type="entry name" value="TM_pro_TauE-like"/>
</dbReference>
<keyword evidence="5 8" id="KW-0812">Transmembrane</keyword>
<evidence type="ECO:0000256" key="4">
    <source>
        <dbReference type="ARBA" id="ARBA00022475"/>
    </source>
</evidence>
<accession>A0A848BUV8</accession>
<dbReference type="RefSeq" id="WP_170087421.1">
    <property type="nucleotide sequence ID" value="NZ_JABAFG010000006.1"/>
</dbReference>
<dbReference type="PANTHER" id="PTHR30269">
    <property type="entry name" value="TRANSMEMBRANE PROTEIN YFCA"/>
    <property type="match status" value="1"/>
</dbReference>
<evidence type="ECO:0000256" key="1">
    <source>
        <dbReference type="ARBA" id="ARBA00004651"/>
    </source>
</evidence>
<feature type="transmembrane region" description="Helical" evidence="8">
    <location>
        <begin position="104"/>
        <end position="122"/>
    </location>
</feature>
<keyword evidence="7 8" id="KW-0472">Membrane</keyword>
<feature type="transmembrane region" description="Helical" evidence="8">
    <location>
        <begin position="12"/>
        <end position="40"/>
    </location>
</feature>
<evidence type="ECO:0000256" key="3">
    <source>
        <dbReference type="ARBA" id="ARBA00022448"/>
    </source>
</evidence>
<comment type="subcellular location">
    <subcellularLocation>
        <location evidence="1 8">Cell membrane</location>
        <topology evidence="1 8">Multi-pass membrane protein</topology>
    </subcellularLocation>
</comment>
<feature type="transmembrane region" description="Helical" evidence="8">
    <location>
        <begin position="143"/>
        <end position="172"/>
    </location>
</feature>
<evidence type="ECO:0000313" key="9">
    <source>
        <dbReference type="EMBL" id="NME28014.1"/>
    </source>
</evidence>
<organism evidence="9 10">
    <name type="scientific">Megasphaera hexanoica</name>
    <dbReference type="NCBI Taxonomy" id="1675036"/>
    <lineage>
        <taxon>Bacteria</taxon>
        <taxon>Bacillati</taxon>
        <taxon>Bacillota</taxon>
        <taxon>Negativicutes</taxon>
        <taxon>Veillonellales</taxon>
        <taxon>Veillonellaceae</taxon>
        <taxon>Megasphaera</taxon>
    </lineage>
</organism>
<feature type="transmembrane region" description="Helical" evidence="8">
    <location>
        <begin position="192"/>
        <end position="222"/>
    </location>
</feature>
<keyword evidence="3" id="KW-0813">Transport</keyword>
<evidence type="ECO:0000256" key="6">
    <source>
        <dbReference type="ARBA" id="ARBA00022989"/>
    </source>
</evidence>